<dbReference type="EMBL" id="JTHP01000038">
    <property type="protein sequence ID" value="KJD44298.1"/>
    <property type="molecule type" value="Genomic_DNA"/>
</dbReference>
<dbReference type="GO" id="GO:0008206">
    <property type="term" value="P:bile acid metabolic process"/>
    <property type="evidence" value="ECO:0007669"/>
    <property type="project" value="UniProtKB-ARBA"/>
</dbReference>
<evidence type="ECO:0000313" key="3">
    <source>
        <dbReference type="EMBL" id="KJD44298.1"/>
    </source>
</evidence>
<protein>
    <submittedName>
        <fullName evidence="3">3-oxoacyl-ACP reductase</fullName>
    </submittedName>
</protein>
<dbReference type="InterPro" id="IPR050259">
    <property type="entry name" value="SDR"/>
</dbReference>
<keyword evidence="4" id="KW-1185">Reference proteome</keyword>
<dbReference type="InterPro" id="IPR036291">
    <property type="entry name" value="NAD(P)-bd_dom_sf"/>
</dbReference>
<dbReference type="PANTHER" id="PTHR42879:SF6">
    <property type="entry name" value="NADPH-DEPENDENT REDUCTASE BACG"/>
    <property type="match status" value="1"/>
</dbReference>
<comment type="similarity">
    <text evidence="1">Belongs to the short-chain dehydrogenases/reductases (SDR) family.</text>
</comment>
<dbReference type="OrthoDB" id="9803333at2"/>
<dbReference type="PRINTS" id="PR00080">
    <property type="entry name" value="SDRFAMILY"/>
</dbReference>
<evidence type="ECO:0000256" key="1">
    <source>
        <dbReference type="ARBA" id="ARBA00006484"/>
    </source>
</evidence>
<sequence>MDLGLTGKAAFVAGSSKGLGKASAQELAREGANVVISGRDEAELQHTQAELQETASGRVEYVVCDVTKPEHISEAIRRTADLFSTVDILVNNAGGPPAGTFDDFTDEVWLQAFEQNLLSHIRLIREALPYMKKQQSGRILNIASSSVKQPIPGLIISNTLRTGVAGLAKTLSLELAPYNILVHTVAPGRIATDRVRSLDEHRAEKTQQTLDQVRKQAEEGIPLGRYGEPEEFGRVIAFLASEASSYLTGSTILVDGGMIKSL</sequence>
<dbReference type="PANTHER" id="PTHR42879">
    <property type="entry name" value="3-OXOACYL-(ACYL-CARRIER-PROTEIN) REDUCTASE"/>
    <property type="match status" value="1"/>
</dbReference>
<proteinExistence type="inferred from homology"/>
<organism evidence="3 4">
    <name type="scientific">Paenibacillus terrae</name>
    <dbReference type="NCBI Taxonomy" id="159743"/>
    <lineage>
        <taxon>Bacteria</taxon>
        <taxon>Bacillati</taxon>
        <taxon>Bacillota</taxon>
        <taxon>Bacilli</taxon>
        <taxon>Bacillales</taxon>
        <taxon>Paenibacillaceae</taxon>
        <taxon>Paenibacillus</taxon>
    </lineage>
</organism>
<comment type="caution">
    <text evidence="3">The sequence shown here is derived from an EMBL/GenBank/DDBJ whole genome shotgun (WGS) entry which is preliminary data.</text>
</comment>
<evidence type="ECO:0000256" key="2">
    <source>
        <dbReference type="ARBA" id="ARBA00023002"/>
    </source>
</evidence>
<dbReference type="Pfam" id="PF13561">
    <property type="entry name" value="adh_short_C2"/>
    <property type="match status" value="1"/>
</dbReference>
<reference evidence="3 4" key="1">
    <citation type="submission" date="2014-11" db="EMBL/GenBank/DDBJ databases">
        <title>Draft Genome Sequences of Paenibacillus polymyxa NRRL B-30509 and Paenibacillus terrae NRRL B-30644, Strains from a Poultry Environment that Produce Tridecaptin A and Paenicidins.</title>
        <authorList>
            <person name="van Belkum M.J."/>
            <person name="Lohans C.T."/>
            <person name="Vederas J.C."/>
        </authorList>
    </citation>
    <scope>NUCLEOTIDE SEQUENCE [LARGE SCALE GENOMIC DNA]</scope>
    <source>
        <strain evidence="3 4">NRRL B-30644</strain>
    </source>
</reference>
<dbReference type="CDD" id="cd05344">
    <property type="entry name" value="BKR_like_SDR_like"/>
    <property type="match status" value="1"/>
</dbReference>
<dbReference type="GO" id="GO:0016491">
    <property type="term" value="F:oxidoreductase activity"/>
    <property type="evidence" value="ECO:0007669"/>
    <property type="project" value="UniProtKB-KW"/>
</dbReference>
<name>A0A0D7WZZ7_9BACL</name>
<dbReference type="PRINTS" id="PR00081">
    <property type="entry name" value="GDHRDH"/>
</dbReference>
<gene>
    <name evidence="3" type="ORF">QD47_17880</name>
</gene>
<dbReference type="InterPro" id="IPR002347">
    <property type="entry name" value="SDR_fam"/>
</dbReference>
<dbReference type="Gene3D" id="3.40.50.720">
    <property type="entry name" value="NAD(P)-binding Rossmann-like Domain"/>
    <property type="match status" value="1"/>
</dbReference>
<evidence type="ECO:0000313" key="4">
    <source>
        <dbReference type="Proteomes" id="UP000032534"/>
    </source>
</evidence>
<dbReference type="SUPFAM" id="SSF51735">
    <property type="entry name" value="NAD(P)-binding Rossmann-fold domains"/>
    <property type="match status" value="1"/>
</dbReference>
<dbReference type="FunFam" id="3.40.50.720:FF:000084">
    <property type="entry name" value="Short-chain dehydrogenase reductase"/>
    <property type="match status" value="1"/>
</dbReference>
<dbReference type="RefSeq" id="WP_044647406.1">
    <property type="nucleotide sequence ID" value="NZ_JTHP01000038.1"/>
</dbReference>
<accession>A0A0D7WZZ7</accession>
<dbReference type="AlphaFoldDB" id="A0A0D7WZZ7"/>
<dbReference type="PATRIC" id="fig|159743.3.peg.3978"/>
<keyword evidence="2" id="KW-0560">Oxidoreductase</keyword>
<dbReference type="Proteomes" id="UP000032534">
    <property type="component" value="Unassembled WGS sequence"/>
</dbReference>